<dbReference type="InterPro" id="IPR008928">
    <property type="entry name" value="6-hairpin_glycosidase_sf"/>
</dbReference>
<gene>
    <name evidence="11" type="ORF">DFR41_102164</name>
</gene>
<dbReference type="InterPro" id="IPR019834">
    <property type="entry name" value="Glyco_hydro_8_CS"/>
</dbReference>
<accession>A0A370FIY7</accession>
<dbReference type="NCBIfam" id="NF008305">
    <property type="entry name" value="PRK11097.1"/>
    <property type="match status" value="1"/>
</dbReference>
<proteinExistence type="inferred from homology"/>
<dbReference type="Proteomes" id="UP000255265">
    <property type="component" value="Unassembled WGS sequence"/>
</dbReference>
<evidence type="ECO:0000313" key="11">
    <source>
        <dbReference type="EMBL" id="RDI27131.1"/>
    </source>
</evidence>
<organism evidence="11 12">
    <name type="scientific">Pseudacidovorax intermedius</name>
    <dbReference type="NCBI Taxonomy" id="433924"/>
    <lineage>
        <taxon>Bacteria</taxon>
        <taxon>Pseudomonadati</taxon>
        <taxon>Pseudomonadota</taxon>
        <taxon>Betaproteobacteria</taxon>
        <taxon>Burkholderiales</taxon>
        <taxon>Comamonadaceae</taxon>
        <taxon>Pseudacidovorax</taxon>
    </lineage>
</organism>
<dbReference type="Pfam" id="PF01270">
    <property type="entry name" value="Glyco_hydro_8"/>
    <property type="match status" value="1"/>
</dbReference>
<evidence type="ECO:0000256" key="7">
    <source>
        <dbReference type="ARBA" id="ARBA00023326"/>
    </source>
</evidence>
<dbReference type="AlphaFoldDB" id="A0A370FIY7"/>
<comment type="similarity">
    <text evidence="2 9">Belongs to the glycosyl hydrolase 8 (cellulase D) family.</text>
</comment>
<dbReference type="InterPro" id="IPR012341">
    <property type="entry name" value="6hp_glycosidase-like_sf"/>
</dbReference>
<evidence type="ECO:0000256" key="6">
    <source>
        <dbReference type="ARBA" id="ARBA00023295"/>
    </source>
</evidence>
<keyword evidence="12" id="KW-1185">Reference proteome</keyword>
<dbReference type="Gene3D" id="1.50.10.10">
    <property type="match status" value="1"/>
</dbReference>
<dbReference type="GO" id="GO:0030245">
    <property type="term" value="P:cellulose catabolic process"/>
    <property type="evidence" value="ECO:0007669"/>
    <property type="project" value="UniProtKB-KW"/>
</dbReference>
<dbReference type="RefSeq" id="WP_114802307.1">
    <property type="nucleotide sequence ID" value="NZ_QQAV01000002.1"/>
</dbReference>
<evidence type="ECO:0000256" key="1">
    <source>
        <dbReference type="ARBA" id="ARBA00000966"/>
    </source>
</evidence>
<evidence type="ECO:0000256" key="10">
    <source>
        <dbReference type="SAM" id="SignalP"/>
    </source>
</evidence>
<feature type="active site" description="Nucleophile" evidence="8">
    <location>
        <position position="141"/>
    </location>
</feature>
<feature type="chain" id="PRO_5016827397" description="Glucanase" evidence="10">
    <location>
        <begin position="36"/>
        <end position="402"/>
    </location>
</feature>
<keyword evidence="7 9" id="KW-0119">Carbohydrate metabolism</keyword>
<dbReference type="EC" id="3.2.1.-" evidence="9"/>
<keyword evidence="4 9" id="KW-0378">Hydrolase</keyword>
<dbReference type="SUPFAM" id="SSF48208">
    <property type="entry name" value="Six-hairpin glycosidases"/>
    <property type="match status" value="1"/>
</dbReference>
<dbReference type="InterPro" id="IPR002037">
    <property type="entry name" value="Glyco_hydro_8"/>
</dbReference>
<evidence type="ECO:0000256" key="5">
    <source>
        <dbReference type="ARBA" id="ARBA00023001"/>
    </source>
</evidence>
<dbReference type="OrthoDB" id="9766708at2"/>
<keyword evidence="7 9" id="KW-0624">Polysaccharide degradation</keyword>
<protein>
    <recommendedName>
        <fullName evidence="9">Glucanase</fullName>
        <ecNumber evidence="9">3.2.1.-</ecNumber>
    </recommendedName>
</protein>
<evidence type="ECO:0000313" key="12">
    <source>
        <dbReference type="Proteomes" id="UP000255265"/>
    </source>
</evidence>
<dbReference type="InterPro" id="IPR006311">
    <property type="entry name" value="TAT_signal"/>
</dbReference>
<keyword evidence="5" id="KW-0136">Cellulose degradation</keyword>
<evidence type="ECO:0000256" key="3">
    <source>
        <dbReference type="ARBA" id="ARBA00022729"/>
    </source>
</evidence>
<dbReference type="PROSITE" id="PS00812">
    <property type="entry name" value="GLYCOSYL_HYDROL_F8"/>
    <property type="match status" value="1"/>
</dbReference>
<dbReference type="PRINTS" id="PR00735">
    <property type="entry name" value="GLHYDRLASE8"/>
</dbReference>
<evidence type="ECO:0000256" key="9">
    <source>
        <dbReference type="RuleBase" id="RU361167"/>
    </source>
</evidence>
<dbReference type="PROSITE" id="PS51318">
    <property type="entry name" value="TAT"/>
    <property type="match status" value="1"/>
</dbReference>
<keyword evidence="6 9" id="KW-0326">Glycosidase</keyword>
<reference evidence="11 12" key="1">
    <citation type="submission" date="2018-07" db="EMBL/GenBank/DDBJ databases">
        <title>Genomic Encyclopedia of Type Strains, Phase IV (KMG-IV): sequencing the most valuable type-strain genomes for metagenomic binning, comparative biology and taxonomic classification.</title>
        <authorList>
            <person name="Goeker M."/>
        </authorList>
    </citation>
    <scope>NUCLEOTIDE SEQUENCE [LARGE SCALE GENOMIC DNA]</scope>
    <source>
        <strain evidence="11 12">DSM 21352</strain>
    </source>
</reference>
<keyword evidence="3 10" id="KW-0732">Signal</keyword>
<comment type="caution">
    <text evidence="11">The sequence shown here is derived from an EMBL/GenBank/DDBJ whole genome shotgun (WGS) entry which is preliminary data.</text>
</comment>
<feature type="signal peptide" evidence="10">
    <location>
        <begin position="1"/>
        <end position="35"/>
    </location>
</feature>
<sequence length="402" mass="44087">MQQDLHFPSPPLARRRWLQQALLCALPAVAPPAWAQAAAAAPPGLACLDRSDWPAFAARHLQADGRIVDFDTPRQQSTSEGQSYGLFFSLVHGDRAAFRRILDWTTANLCDGQPDRRLPAWQWGRRDDGGWGVIDVNPASDADLWIAYALLEAGRLWQQPAYTTLARQMLVLVIREEVVRLPGLGAMLLPWPRGVGKGPVWRLNASYMPLPLLRRLATENPAGPWSEIAQNTVRMVAATSPHGFVPDWCAWSEARQAFVTDPEKGAEGSYDAIRVYLWAGMTATGDTGRAPLLHSLYGPRALLQSTGRVAERVDTATGTVRGDGPPGFSAALLPYLRALGHEQLVQARLAFVNLRTAAGQPLLPYYERMLLLFGRGWLEGHFAFDASGRLQPNPAPPCPANA</sequence>
<comment type="catalytic activity">
    <reaction evidence="1">
        <text>Endohydrolysis of (1-&gt;4)-beta-D-glucosidic linkages in cellulose, lichenin and cereal beta-D-glucans.</text>
        <dbReference type="EC" id="3.2.1.4"/>
    </reaction>
</comment>
<dbReference type="GO" id="GO:0008810">
    <property type="term" value="F:cellulase activity"/>
    <property type="evidence" value="ECO:0007669"/>
    <property type="project" value="UniProtKB-EC"/>
</dbReference>
<evidence type="ECO:0000256" key="2">
    <source>
        <dbReference type="ARBA" id="ARBA00009209"/>
    </source>
</evidence>
<dbReference type="EMBL" id="QQAV01000002">
    <property type="protein sequence ID" value="RDI27131.1"/>
    <property type="molecule type" value="Genomic_DNA"/>
</dbReference>
<name>A0A370FIY7_9BURK</name>
<evidence type="ECO:0000256" key="8">
    <source>
        <dbReference type="PROSITE-ProRule" id="PRU10058"/>
    </source>
</evidence>
<evidence type="ECO:0000256" key="4">
    <source>
        <dbReference type="ARBA" id="ARBA00022801"/>
    </source>
</evidence>